<dbReference type="EMBL" id="KN640445">
    <property type="protein sequence ID" value="KHN47601.1"/>
    <property type="molecule type" value="Genomic_DNA"/>
</dbReference>
<sequence length="174" mass="20826">MVGNSTKLSFAERLTWLEITVERREPGSPKIQRVAQHLLPDRMHYEKHYMPMKLMSFDHIHYDNMEVLKKLFVADLFTNNKLFRNYSDQGFTNMDEMMCWTLFVDDYALLHVLEHAKLHDPGSMNVKVEQLILVIQDVVLLENQLSFLLLKLLWRDTDEWMLIRTMEEFLSCHH</sequence>
<dbReference type="InterPro" id="IPR004158">
    <property type="entry name" value="DUF247_pln"/>
</dbReference>
<evidence type="ECO:0000313" key="1">
    <source>
        <dbReference type="EMBL" id="KHN47601.1"/>
    </source>
</evidence>
<protein>
    <submittedName>
        <fullName evidence="1">Uncharacterized protein</fullName>
    </submittedName>
</protein>
<reference evidence="1" key="1">
    <citation type="submission" date="2014-07" db="EMBL/GenBank/DDBJ databases">
        <title>Identification of a novel salt tolerance gene in wild soybean by whole-genome sequencing.</title>
        <authorList>
            <person name="Lam H.-M."/>
            <person name="Qi X."/>
            <person name="Li M.-W."/>
            <person name="Liu X."/>
            <person name="Xie M."/>
            <person name="Ni M."/>
            <person name="Xu X."/>
        </authorList>
    </citation>
    <scope>NUCLEOTIDE SEQUENCE [LARGE SCALE GENOMIC DNA]</scope>
    <source>
        <tissue evidence="1">Root</tissue>
    </source>
</reference>
<organism evidence="1">
    <name type="scientific">Glycine soja</name>
    <name type="common">Wild soybean</name>
    <dbReference type="NCBI Taxonomy" id="3848"/>
    <lineage>
        <taxon>Eukaryota</taxon>
        <taxon>Viridiplantae</taxon>
        <taxon>Streptophyta</taxon>
        <taxon>Embryophyta</taxon>
        <taxon>Tracheophyta</taxon>
        <taxon>Spermatophyta</taxon>
        <taxon>Magnoliopsida</taxon>
        <taxon>eudicotyledons</taxon>
        <taxon>Gunneridae</taxon>
        <taxon>Pentapetalae</taxon>
        <taxon>rosids</taxon>
        <taxon>fabids</taxon>
        <taxon>Fabales</taxon>
        <taxon>Fabaceae</taxon>
        <taxon>Papilionoideae</taxon>
        <taxon>50 kb inversion clade</taxon>
        <taxon>NPAAA clade</taxon>
        <taxon>indigoferoid/millettioid clade</taxon>
        <taxon>Phaseoleae</taxon>
        <taxon>Glycine</taxon>
        <taxon>Glycine subgen. Soja</taxon>
    </lineage>
</organism>
<dbReference type="Proteomes" id="UP000053555">
    <property type="component" value="Unassembled WGS sequence"/>
</dbReference>
<name>A0A0B2SLN5_GLYSO</name>
<proteinExistence type="predicted"/>
<dbReference type="Pfam" id="PF03140">
    <property type="entry name" value="DUF247"/>
    <property type="match status" value="1"/>
</dbReference>
<accession>A0A0B2SLN5</accession>
<gene>
    <name evidence="1" type="ORF">glysoja_049920</name>
</gene>
<dbReference type="AlphaFoldDB" id="A0A0B2SLN5"/>